<dbReference type="Proteomes" id="UP001203665">
    <property type="component" value="Unassembled WGS sequence"/>
</dbReference>
<feature type="transmembrane region" description="Helical" evidence="1">
    <location>
        <begin position="80"/>
        <end position="103"/>
    </location>
</feature>
<gene>
    <name evidence="2" type="ORF">NDM98_12130</name>
</gene>
<dbReference type="Pfam" id="PF04854">
    <property type="entry name" value="DUF624"/>
    <property type="match status" value="1"/>
</dbReference>
<keyword evidence="1" id="KW-1133">Transmembrane helix</keyword>
<keyword evidence="3" id="KW-1185">Reference proteome</keyword>
<sequence length="182" mass="19856">MLGLGLFGWAPASAAAYSVMKKSFLGAGLTGTRTASLFKEFKASYKKEFVHANLFGWTIALGLLSLVISGRAMILMEAGILPRMLLLTIVFLFVSISLLAFPLKAYMDLPSLQAVRYALLLGVANLHYVLLLCILLSLITYLYFLFPGLLLFYGVSLPAALIMQFALRIFTKAGLAASYQTV</sequence>
<evidence type="ECO:0000313" key="2">
    <source>
        <dbReference type="EMBL" id="MCM2676169.1"/>
    </source>
</evidence>
<dbReference type="EMBL" id="JAMQJY010000001">
    <property type="protein sequence ID" value="MCM2676169.1"/>
    <property type="molecule type" value="Genomic_DNA"/>
</dbReference>
<proteinExistence type="predicted"/>
<dbReference type="RefSeq" id="WP_251607932.1">
    <property type="nucleotide sequence ID" value="NZ_JAMQJY010000001.1"/>
</dbReference>
<organism evidence="2 3">
    <name type="scientific">Alkalicoccobacillus plakortidis</name>
    <dbReference type="NCBI Taxonomy" id="444060"/>
    <lineage>
        <taxon>Bacteria</taxon>
        <taxon>Bacillati</taxon>
        <taxon>Bacillota</taxon>
        <taxon>Bacilli</taxon>
        <taxon>Bacillales</taxon>
        <taxon>Bacillaceae</taxon>
        <taxon>Alkalicoccobacillus</taxon>
    </lineage>
</organism>
<reference evidence="2" key="1">
    <citation type="submission" date="2022-06" db="EMBL/GenBank/DDBJ databases">
        <title>Alkalicoccobacillus porphyridii sp. nov., isolated from a marine red alga, Porphyridium purpureum and reclassification of Shouchella plakortidis and Shouchella gibsonii as Alkalicoccobacillus plakortidis comb. nov. and Alkalicoccobacillus gibsonii comb. nov.</title>
        <authorList>
            <person name="Kim K.H."/>
            <person name="Lee J.K."/>
            <person name="Han D.M."/>
            <person name="Baek J.H."/>
            <person name="Jeon C.O."/>
        </authorList>
    </citation>
    <scope>NUCLEOTIDE SEQUENCE</scope>
    <source>
        <strain evidence="2">DSM 19153</strain>
    </source>
</reference>
<keyword evidence="1" id="KW-0472">Membrane</keyword>
<dbReference type="InterPro" id="IPR006938">
    <property type="entry name" value="DUF624"/>
</dbReference>
<keyword evidence="1" id="KW-0812">Transmembrane</keyword>
<comment type="caution">
    <text evidence="2">The sequence shown here is derived from an EMBL/GenBank/DDBJ whole genome shotgun (WGS) entry which is preliminary data.</text>
</comment>
<accession>A0ABT0XLS7</accession>
<feature type="transmembrane region" description="Helical" evidence="1">
    <location>
        <begin position="150"/>
        <end position="170"/>
    </location>
</feature>
<feature type="transmembrane region" description="Helical" evidence="1">
    <location>
        <begin position="54"/>
        <end position="74"/>
    </location>
</feature>
<name>A0ABT0XLS7_9BACI</name>
<protein>
    <submittedName>
        <fullName evidence="2">DUF624 domain-containing protein</fullName>
    </submittedName>
</protein>
<evidence type="ECO:0000256" key="1">
    <source>
        <dbReference type="SAM" id="Phobius"/>
    </source>
</evidence>
<evidence type="ECO:0000313" key="3">
    <source>
        <dbReference type="Proteomes" id="UP001203665"/>
    </source>
</evidence>
<feature type="transmembrane region" description="Helical" evidence="1">
    <location>
        <begin position="115"/>
        <end position="144"/>
    </location>
</feature>